<dbReference type="InterPro" id="IPR000623">
    <property type="entry name" value="Shikimate_kinase/TSH1"/>
</dbReference>
<keyword evidence="4 7" id="KW-0418">Kinase</keyword>
<comment type="similarity">
    <text evidence="7">Belongs to the shikimate kinase family.</text>
</comment>
<feature type="binding site" evidence="7">
    <location>
        <position position="24"/>
    </location>
    <ligand>
        <name>Mg(2+)</name>
        <dbReference type="ChEBI" id="CHEBI:18420"/>
    </ligand>
</feature>
<dbReference type="InterPro" id="IPR027417">
    <property type="entry name" value="P-loop_NTPase"/>
</dbReference>
<accession>A0ABZ2CER0</accession>
<comment type="subunit">
    <text evidence="7">Monomer.</text>
</comment>
<keyword evidence="9" id="KW-1185">Reference proteome</keyword>
<proteinExistence type="inferred from homology"/>
<feature type="binding site" evidence="7">
    <location>
        <position position="66"/>
    </location>
    <ligand>
        <name>substrate</name>
    </ligand>
</feature>
<dbReference type="EMBL" id="CP137640">
    <property type="protein sequence ID" value="WVX80313.1"/>
    <property type="molecule type" value="Genomic_DNA"/>
</dbReference>
<organism evidence="8 9">
    <name type="scientific">Niallia oryzisoli</name>
    <dbReference type="NCBI Taxonomy" id="1737571"/>
    <lineage>
        <taxon>Bacteria</taxon>
        <taxon>Bacillati</taxon>
        <taxon>Bacillota</taxon>
        <taxon>Bacilli</taxon>
        <taxon>Bacillales</taxon>
        <taxon>Bacillaceae</taxon>
        <taxon>Niallia</taxon>
    </lineage>
</organism>
<dbReference type="SUPFAM" id="SSF52540">
    <property type="entry name" value="P-loop containing nucleoside triphosphate hydrolases"/>
    <property type="match status" value="1"/>
</dbReference>
<evidence type="ECO:0000313" key="9">
    <source>
        <dbReference type="Proteomes" id="UP001357223"/>
    </source>
</evidence>
<evidence type="ECO:0000256" key="4">
    <source>
        <dbReference type="ARBA" id="ARBA00022777"/>
    </source>
</evidence>
<dbReference type="Pfam" id="PF01202">
    <property type="entry name" value="SKI"/>
    <property type="match status" value="1"/>
</dbReference>
<dbReference type="PANTHER" id="PTHR21087:SF16">
    <property type="entry name" value="SHIKIMATE KINASE 1, CHLOROPLASTIC"/>
    <property type="match status" value="1"/>
</dbReference>
<gene>
    <name evidence="7" type="primary">aroK</name>
    <name evidence="8" type="ORF">R4Z09_24125</name>
</gene>
<evidence type="ECO:0000256" key="1">
    <source>
        <dbReference type="ARBA" id="ARBA00022605"/>
    </source>
</evidence>
<feature type="binding site" evidence="7">
    <location>
        <position position="127"/>
    </location>
    <ligand>
        <name>ATP</name>
        <dbReference type="ChEBI" id="CHEBI:30616"/>
    </ligand>
</feature>
<feature type="binding site" evidence="7">
    <location>
        <position position="88"/>
    </location>
    <ligand>
        <name>substrate</name>
    </ligand>
</feature>
<keyword evidence="6 7" id="KW-0057">Aromatic amino acid biosynthesis</keyword>
<evidence type="ECO:0000256" key="5">
    <source>
        <dbReference type="ARBA" id="ARBA00022840"/>
    </source>
</evidence>
<feature type="binding site" evidence="7">
    <location>
        <begin position="20"/>
        <end position="25"/>
    </location>
    <ligand>
        <name>ATP</name>
        <dbReference type="ChEBI" id="CHEBI:30616"/>
    </ligand>
</feature>
<comment type="pathway">
    <text evidence="7">Metabolic intermediate biosynthesis; chorismate biosynthesis; chorismate from D-erythrose 4-phosphate and phosphoenolpyruvate: step 5/7.</text>
</comment>
<dbReference type="EC" id="2.7.1.71" evidence="7"/>
<comment type="catalytic activity">
    <reaction evidence="7">
        <text>shikimate + ATP = 3-phosphoshikimate + ADP + H(+)</text>
        <dbReference type="Rhea" id="RHEA:13121"/>
        <dbReference type="ChEBI" id="CHEBI:15378"/>
        <dbReference type="ChEBI" id="CHEBI:30616"/>
        <dbReference type="ChEBI" id="CHEBI:36208"/>
        <dbReference type="ChEBI" id="CHEBI:145989"/>
        <dbReference type="ChEBI" id="CHEBI:456216"/>
        <dbReference type="EC" id="2.7.1.71"/>
    </reaction>
</comment>
<reference evidence="8 9" key="1">
    <citation type="submission" date="2023-10" db="EMBL/GenBank/DDBJ databases">
        <title>Niallia locisalis sp.nov. isolated from a salt pond sample.</title>
        <authorList>
            <person name="Li X.-J."/>
            <person name="Dong L."/>
        </authorList>
    </citation>
    <scope>NUCLEOTIDE SEQUENCE [LARGE SCALE GENOMIC DNA]</scope>
    <source>
        <strain evidence="8 9">DSM 29761</strain>
    </source>
</reference>
<keyword evidence="5 7" id="KW-0067">ATP-binding</keyword>
<name>A0ABZ2CER0_9BACI</name>
<comment type="function">
    <text evidence="7">Catalyzes the specific phosphorylation of the 3-hydroxyl group of shikimic acid using ATP as a cosubstrate.</text>
</comment>
<evidence type="ECO:0000256" key="6">
    <source>
        <dbReference type="ARBA" id="ARBA00023141"/>
    </source>
</evidence>
<feature type="binding site" evidence="7">
    <location>
        <position position="42"/>
    </location>
    <ligand>
        <name>substrate</name>
    </ligand>
</feature>
<dbReference type="CDD" id="cd00464">
    <property type="entry name" value="SK"/>
    <property type="match status" value="1"/>
</dbReference>
<comment type="subcellular location">
    <subcellularLocation>
        <location evidence="7">Cytoplasm</location>
    </subcellularLocation>
</comment>
<sequence>MRKHGLPLREKSIVFVGFMGVGKTTIGKLVAKKLYRDFIDVDEEIEKEFGMPPRAIFEKYGEKTFREREQSLSISLSQSPLKVISLGGGAFLNEEIRKACLENCLVFFLDLSWDSWKERISIIIDSRPVLQNKSLDEIEELFYSRQKAYELHNSKVKTDHLNEEEAADYIIDSLKLAWELNE</sequence>
<dbReference type="RefSeq" id="WP_338449243.1">
    <property type="nucleotide sequence ID" value="NZ_CP137640.1"/>
</dbReference>
<evidence type="ECO:0000256" key="3">
    <source>
        <dbReference type="ARBA" id="ARBA00022741"/>
    </source>
</evidence>
<evidence type="ECO:0000256" key="7">
    <source>
        <dbReference type="HAMAP-Rule" id="MF_00109"/>
    </source>
</evidence>
<protein>
    <recommendedName>
        <fullName evidence="7">Shikimate kinase</fullName>
        <shortName evidence="7">SK</shortName>
        <ecNumber evidence="7">2.7.1.71</ecNumber>
    </recommendedName>
</protein>
<dbReference type="InterPro" id="IPR031322">
    <property type="entry name" value="Shikimate/glucono_kinase"/>
</dbReference>
<keyword evidence="3 7" id="KW-0547">Nucleotide-binding</keyword>
<dbReference type="PANTHER" id="PTHR21087">
    <property type="entry name" value="SHIKIMATE KINASE"/>
    <property type="match status" value="1"/>
</dbReference>
<comment type="caution">
    <text evidence="7">Lacks conserved residue(s) required for the propagation of feature annotation.</text>
</comment>
<dbReference type="GO" id="GO:0004765">
    <property type="term" value="F:shikimate kinase activity"/>
    <property type="evidence" value="ECO:0007669"/>
    <property type="project" value="UniProtKB-EC"/>
</dbReference>
<keyword evidence="2 7" id="KW-0808">Transferase</keyword>
<keyword evidence="1 7" id="KW-0028">Amino-acid biosynthesis</keyword>
<dbReference type="Proteomes" id="UP001357223">
    <property type="component" value="Chromosome"/>
</dbReference>
<evidence type="ECO:0000313" key="8">
    <source>
        <dbReference type="EMBL" id="WVX80313.1"/>
    </source>
</evidence>
<evidence type="ECO:0000256" key="2">
    <source>
        <dbReference type="ARBA" id="ARBA00022679"/>
    </source>
</evidence>
<dbReference type="Gene3D" id="3.40.50.300">
    <property type="entry name" value="P-loop containing nucleotide triphosphate hydrolases"/>
    <property type="match status" value="1"/>
</dbReference>
<keyword evidence="7" id="KW-0479">Metal-binding</keyword>
<dbReference type="HAMAP" id="MF_00109">
    <property type="entry name" value="Shikimate_kinase"/>
    <property type="match status" value="1"/>
</dbReference>
<feature type="binding site" evidence="7">
    <location>
        <position position="145"/>
    </location>
    <ligand>
        <name>substrate</name>
    </ligand>
</feature>
<dbReference type="PRINTS" id="PR01100">
    <property type="entry name" value="SHIKIMTKNASE"/>
</dbReference>
<keyword evidence="7" id="KW-0963">Cytoplasm</keyword>
<keyword evidence="7" id="KW-0460">Magnesium</keyword>
<comment type="cofactor">
    <cofactor evidence="7">
        <name>Mg(2+)</name>
        <dbReference type="ChEBI" id="CHEBI:18420"/>
    </cofactor>
    <text evidence="7">Binds 1 Mg(2+) ion per subunit.</text>
</comment>